<dbReference type="InterPro" id="IPR013324">
    <property type="entry name" value="RNA_pol_sigma_r3/r4-like"/>
</dbReference>
<dbReference type="AlphaFoldDB" id="U2J8C5"/>
<evidence type="ECO:0000313" key="8">
    <source>
        <dbReference type="Proteomes" id="UP000016584"/>
    </source>
</evidence>
<comment type="similarity">
    <text evidence="1">Belongs to the sigma-70 factor family. ECF subfamily.</text>
</comment>
<dbReference type="InterPro" id="IPR013325">
    <property type="entry name" value="RNA_pol_sigma_r2"/>
</dbReference>
<evidence type="ECO:0000256" key="3">
    <source>
        <dbReference type="ARBA" id="ARBA00023082"/>
    </source>
</evidence>
<organism evidence="7 8">
    <name type="scientific">Sphingobacterium paucimobilis HER1398</name>
    <dbReference type="NCBI Taxonomy" id="1346330"/>
    <lineage>
        <taxon>Bacteria</taxon>
        <taxon>Pseudomonadati</taxon>
        <taxon>Bacteroidota</taxon>
        <taxon>Sphingobacteriia</taxon>
        <taxon>Sphingobacteriales</taxon>
        <taxon>Sphingobacteriaceae</taxon>
        <taxon>Sphingobacterium</taxon>
    </lineage>
</organism>
<dbReference type="Pfam" id="PF08281">
    <property type="entry name" value="Sigma70_r4_2"/>
    <property type="match status" value="1"/>
</dbReference>
<keyword evidence="8" id="KW-1185">Reference proteome</keyword>
<dbReference type="InterPro" id="IPR000792">
    <property type="entry name" value="Tscrpt_reg_LuxR_C"/>
</dbReference>
<comment type="caution">
    <text evidence="7">The sequence shown here is derived from an EMBL/GenBank/DDBJ whole genome shotgun (WGS) entry which is preliminary data.</text>
</comment>
<dbReference type="Gene3D" id="1.10.10.10">
    <property type="entry name" value="Winged helix-like DNA-binding domain superfamily/Winged helix DNA-binding domain"/>
    <property type="match status" value="1"/>
</dbReference>
<evidence type="ECO:0000256" key="2">
    <source>
        <dbReference type="ARBA" id="ARBA00023015"/>
    </source>
</evidence>
<keyword evidence="2" id="KW-0805">Transcription regulation</keyword>
<reference evidence="7 8" key="1">
    <citation type="journal article" date="2013" name="Genome Announc.">
        <title>The Draft Genome Sequence of Sphingomonas paucimobilis Strain HER1398 (Proteobacteria), Host to the Giant PAU Phage, Indicates That It Is a Member of the Genus Sphingobacterium (Bacteroidetes).</title>
        <authorList>
            <person name="White R.A.III."/>
            <person name="Suttle C.A."/>
        </authorList>
    </citation>
    <scope>NUCLEOTIDE SEQUENCE [LARGE SCALE GENOMIC DNA]</scope>
    <source>
        <strain evidence="7 8">HER1398</strain>
    </source>
</reference>
<feature type="domain" description="RNA polymerase sigma-70 region 2" evidence="5">
    <location>
        <begin position="2"/>
        <end position="52"/>
    </location>
</feature>
<dbReference type="GO" id="GO:0003677">
    <property type="term" value="F:DNA binding"/>
    <property type="evidence" value="ECO:0007669"/>
    <property type="project" value="InterPro"/>
</dbReference>
<protein>
    <recommendedName>
        <fullName evidence="9">HTH luxR-type domain-containing protein</fullName>
    </recommendedName>
</protein>
<keyword evidence="3" id="KW-0731">Sigma factor</keyword>
<dbReference type="InterPro" id="IPR007627">
    <property type="entry name" value="RNA_pol_sigma70_r2"/>
</dbReference>
<dbReference type="Pfam" id="PF04542">
    <property type="entry name" value="Sigma70_r2"/>
    <property type="match status" value="1"/>
</dbReference>
<dbReference type="EMBL" id="ATDL01000003">
    <property type="protein sequence ID" value="ERJ61169.1"/>
    <property type="molecule type" value="Genomic_DNA"/>
</dbReference>
<dbReference type="STRING" id="1346330.M472_20670"/>
<dbReference type="eggNOG" id="COG1595">
    <property type="taxonomic scope" value="Bacteria"/>
</dbReference>
<sequence length="155" mass="18059">MVSDTELAEDLVQDAFVAYLDNKHKISSEPHAVRSFLYSTIRNAVYNRNRKGKTIQKYLSRQSRDEMDDTDYEHKIIRAEFMAEISRVVNGLPDSCQYIFKLSYLDGLSNQEIADQLSISVNTIKTQKQRALRVLRQKIHPEFFFIIVLLILTNN</sequence>
<dbReference type="GO" id="GO:0006352">
    <property type="term" value="P:DNA-templated transcription initiation"/>
    <property type="evidence" value="ECO:0007669"/>
    <property type="project" value="InterPro"/>
</dbReference>
<dbReference type="PRINTS" id="PR00038">
    <property type="entry name" value="HTHLUXR"/>
</dbReference>
<dbReference type="NCBIfam" id="TIGR02937">
    <property type="entry name" value="sigma70-ECF"/>
    <property type="match status" value="1"/>
</dbReference>
<dbReference type="SUPFAM" id="SSF88946">
    <property type="entry name" value="Sigma2 domain of RNA polymerase sigma factors"/>
    <property type="match status" value="1"/>
</dbReference>
<evidence type="ECO:0008006" key="9">
    <source>
        <dbReference type="Google" id="ProtNLM"/>
    </source>
</evidence>
<dbReference type="InterPro" id="IPR014284">
    <property type="entry name" value="RNA_pol_sigma-70_dom"/>
</dbReference>
<feature type="domain" description="RNA polymerase sigma factor 70 region 4 type 2" evidence="6">
    <location>
        <begin position="84"/>
        <end position="133"/>
    </location>
</feature>
<evidence type="ECO:0000259" key="5">
    <source>
        <dbReference type="Pfam" id="PF04542"/>
    </source>
</evidence>
<keyword evidence="4" id="KW-0804">Transcription</keyword>
<evidence type="ECO:0000256" key="1">
    <source>
        <dbReference type="ARBA" id="ARBA00010641"/>
    </source>
</evidence>
<dbReference type="PANTHER" id="PTHR43133:SF46">
    <property type="entry name" value="RNA POLYMERASE SIGMA-70 FACTOR ECF SUBFAMILY"/>
    <property type="match status" value="1"/>
</dbReference>
<dbReference type="Proteomes" id="UP000016584">
    <property type="component" value="Unassembled WGS sequence"/>
</dbReference>
<accession>U2J8C5</accession>
<evidence type="ECO:0000259" key="6">
    <source>
        <dbReference type="Pfam" id="PF08281"/>
    </source>
</evidence>
<dbReference type="Gene3D" id="1.10.1740.10">
    <property type="match status" value="1"/>
</dbReference>
<dbReference type="GO" id="GO:0016987">
    <property type="term" value="F:sigma factor activity"/>
    <property type="evidence" value="ECO:0007669"/>
    <property type="project" value="UniProtKB-KW"/>
</dbReference>
<gene>
    <name evidence="7" type="ORF">M472_20670</name>
</gene>
<proteinExistence type="inferred from homology"/>
<dbReference type="InterPro" id="IPR036388">
    <property type="entry name" value="WH-like_DNA-bd_sf"/>
</dbReference>
<evidence type="ECO:0000256" key="4">
    <source>
        <dbReference type="ARBA" id="ARBA00023163"/>
    </source>
</evidence>
<dbReference type="CDD" id="cd06171">
    <property type="entry name" value="Sigma70_r4"/>
    <property type="match status" value="1"/>
</dbReference>
<name>U2J8C5_9SPHI</name>
<dbReference type="SUPFAM" id="SSF88659">
    <property type="entry name" value="Sigma3 and sigma4 domains of RNA polymerase sigma factors"/>
    <property type="match status" value="1"/>
</dbReference>
<dbReference type="PANTHER" id="PTHR43133">
    <property type="entry name" value="RNA POLYMERASE ECF-TYPE SIGMA FACTO"/>
    <property type="match status" value="1"/>
</dbReference>
<evidence type="ECO:0000313" key="7">
    <source>
        <dbReference type="EMBL" id="ERJ61169.1"/>
    </source>
</evidence>
<dbReference type="PATRIC" id="fig|1346330.5.peg.418"/>
<dbReference type="InterPro" id="IPR039425">
    <property type="entry name" value="RNA_pol_sigma-70-like"/>
</dbReference>
<dbReference type="InterPro" id="IPR013249">
    <property type="entry name" value="RNA_pol_sigma70_r4_t2"/>
</dbReference>